<dbReference type="STRING" id="996637.SGM_0998"/>
<name>F3NCY4_9ACTN</name>
<keyword evidence="2" id="KW-1185">Reference proteome</keyword>
<gene>
    <name evidence="1" type="ORF">SGM_0998</name>
</gene>
<dbReference type="EMBL" id="AEYX01000019">
    <property type="protein sequence ID" value="EGG48665.1"/>
    <property type="molecule type" value="Genomic_DNA"/>
</dbReference>
<organism evidence="1 2">
    <name type="scientific">Streptomyces griseoaurantiacus M045</name>
    <dbReference type="NCBI Taxonomy" id="996637"/>
    <lineage>
        <taxon>Bacteria</taxon>
        <taxon>Bacillati</taxon>
        <taxon>Actinomycetota</taxon>
        <taxon>Actinomycetes</taxon>
        <taxon>Kitasatosporales</taxon>
        <taxon>Streptomycetaceae</taxon>
        <taxon>Streptomyces</taxon>
        <taxon>Streptomyces aurantiacus group</taxon>
    </lineage>
</organism>
<proteinExistence type="predicted"/>
<sequence length="55" mass="6205">MFRPGNRAHDSGRIPFVLNRCVDHARDARMLCAPPVHVTLCGDVFVLHDQHGRGR</sequence>
<evidence type="ECO:0000313" key="2">
    <source>
        <dbReference type="Proteomes" id="UP000003022"/>
    </source>
</evidence>
<reference evidence="1 2" key="1">
    <citation type="journal article" date="2011" name="J. Bacteriol.">
        <title>Draft genome sequence of the marine bacterium Streptomyces griseoaurantiacus M045, which produces novel manumycin-type antibiotics with a pABA core component.</title>
        <authorList>
            <person name="Li F."/>
            <person name="Jiang P."/>
            <person name="Zheng H."/>
            <person name="Wang S."/>
            <person name="Zhao G."/>
            <person name="Qin S."/>
            <person name="Liu Z."/>
        </authorList>
    </citation>
    <scope>NUCLEOTIDE SEQUENCE [LARGE SCALE GENOMIC DNA]</scope>
    <source>
        <strain evidence="1 2">M045</strain>
    </source>
</reference>
<comment type="caution">
    <text evidence="1">The sequence shown here is derived from an EMBL/GenBank/DDBJ whole genome shotgun (WGS) entry which is preliminary data.</text>
</comment>
<evidence type="ECO:0000313" key="1">
    <source>
        <dbReference type="EMBL" id="EGG48665.1"/>
    </source>
</evidence>
<dbReference type="AlphaFoldDB" id="F3NCY4"/>
<accession>F3NCY4</accession>
<dbReference type="Proteomes" id="UP000003022">
    <property type="component" value="Unassembled WGS sequence"/>
</dbReference>
<protein>
    <submittedName>
        <fullName evidence="1">Uncharacterized protein</fullName>
    </submittedName>
</protein>